<reference evidence="13 14" key="1">
    <citation type="submission" date="2023-10" db="EMBL/GenBank/DDBJ databases">
        <title>Sorlinia euscelidii gen. nov., sp. nov., an acetic acid bacteria isolated from the gut of Euscelidius variegatus emitter.</title>
        <authorList>
            <person name="Michoud G."/>
            <person name="Marasco R."/>
            <person name="Seferji K."/>
            <person name="Gonella E."/>
            <person name="Garuglieri E."/>
            <person name="Alma A."/>
            <person name="Mapelli F."/>
            <person name="Borin S."/>
            <person name="Daffonchio D."/>
            <person name="Crotti E."/>
        </authorList>
    </citation>
    <scope>NUCLEOTIDE SEQUENCE [LARGE SCALE GENOMIC DNA]</scope>
    <source>
        <strain evidence="13 14">EV16P</strain>
    </source>
</reference>
<accession>A0ABU7TZP3</accession>
<keyword evidence="11" id="KW-0175">Coiled coil</keyword>
<dbReference type="PANTHER" id="PTHR46494">
    <property type="entry name" value="CORA FAMILY METAL ION TRANSPORTER (EUROFUNG)"/>
    <property type="match status" value="1"/>
</dbReference>
<evidence type="ECO:0000256" key="12">
    <source>
        <dbReference type="SAM" id="Phobius"/>
    </source>
</evidence>
<dbReference type="PANTHER" id="PTHR46494:SF3">
    <property type="entry name" value="ZINC TRANSPORT PROTEIN ZNTB"/>
    <property type="match status" value="1"/>
</dbReference>
<evidence type="ECO:0000256" key="11">
    <source>
        <dbReference type="SAM" id="Coils"/>
    </source>
</evidence>
<evidence type="ECO:0000256" key="10">
    <source>
        <dbReference type="ARBA" id="ARBA00023136"/>
    </source>
</evidence>
<evidence type="ECO:0000256" key="5">
    <source>
        <dbReference type="ARBA" id="ARBA00022519"/>
    </source>
</evidence>
<comment type="caution">
    <text evidence="13">The sequence shown here is derived from an EMBL/GenBank/DDBJ whole genome shotgun (WGS) entry which is preliminary data.</text>
</comment>
<protein>
    <submittedName>
        <fullName evidence="13">Magnesium transporter</fullName>
    </submittedName>
</protein>
<evidence type="ECO:0000313" key="13">
    <source>
        <dbReference type="EMBL" id="MEE8657623.1"/>
    </source>
</evidence>
<gene>
    <name evidence="13" type="ORF">DOFOFD_01135</name>
</gene>
<dbReference type="Gene3D" id="3.30.460.20">
    <property type="entry name" value="CorA soluble domain-like"/>
    <property type="match status" value="1"/>
</dbReference>
<dbReference type="Proteomes" id="UP001312908">
    <property type="component" value="Unassembled WGS sequence"/>
</dbReference>
<feature type="transmembrane region" description="Helical" evidence="12">
    <location>
        <begin position="335"/>
        <end position="356"/>
    </location>
</feature>
<keyword evidence="4" id="KW-1003">Cell membrane</keyword>
<comment type="similarity">
    <text evidence="2">Belongs to the CorA metal ion transporter (MIT) (TC 1.A.35) family.</text>
</comment>
<keyword evidence="3" id="KW-0813">Transport</keyword>
<keyword evidence="14" id="KW-1185">Reference proteome</keyword>
<dbReference type="SUPFAM" id="SSF143865">
    <property type="entry name" value="CorA soluble domain-like"/>
    <property type="match status" value="1"/>
</dbReference>
<dbReference type="InterPro" id="IPR045861">
    <property type="entry name" value="CorA_cytoplasmic_dom"/>
</dbReference>
<dbReference type="InterPro" id="IPR002523">
    <property type="entry name" value="MgTranspt_CorA/ZnTranspt_ZntB"/>
</dbReference>
<evidence type="ECO:0000256" key="3">
    <source>
        <dbReference type="ARBA" id="ARBA00022448"/>
    </source>
</evidence>
<feature type="coiled-coil region" evidence="11">
    <location>
        <begin position="262"/>
        <end position="296"/>
    </location>
</feature>
<dbReference type="InterPro" id="IPR045863">
    <property type="entry name" value="CorA_TM1_TM2"/>
</dbReference>
<dbReference type="Pfam" id="PF01544">
    <property type="entry name" value="CorA"/>
    <property type="match status" value="1"/>
</dbReference>
<proteinExistence type="inferred from homology"/>
<evidence type="ECO:0000256" key="4">
    <source>
        <dbReference type="ARBA" id="ARBA00022475"/>
    </source>
</evidence>
<evidence type="ECO:0000256" key="9">
    <source>
        <dbReference type="ARBA" id="ARBA00023065"/>
    </source>
</evidence>
<dbReference type="RefSeq" id="WP_394818643.1">
    <property type="nucleotide sequence ID" value="NZ_JAWJZY010000001.1"/>
</dbReference>
<evidence type="ECO:0000256" key="2">
    <source>
        <dbReference type="ARBA" id="ARBA00009765"/>
    </source>
</evidence>
<keyword evidence="8 12" id="KW-1133">Transmembrane helix</keyword>
<evidence type="ECO:0000256" key="8">
    <source>
        <dbReference type="ARBA" id="ARBA00022989"/>
    </source>
</evidence>
<evidence type="ECO:0000256" key="7">
    <source>
        <dbReference type="ARBA" id="ARBA00022833"/>
    </source>
</evidence>
<evidence type="ECO:0000256" key="1">
    <source>
        <dbReference type="ARBA" id="ARBA00004651"/>
    </source>
</evidence>
<feature type="transmembrane region" description="Helical" evidence="12">
    <location>
        <begin position="302"/>
        <end position="323"/>
    </location>
</feature>
<comment type="subcellular location">
    <subcellularLocation>
        <location evidence="1">Cell membrane</location>
        <topology evidence="1">Multi-pass membrane protein</topology>
    </subcellularLocation>
</comment>
<dbReference type="Gene3D" id="1.20.58.340">
    <property type="entry name" value="Magnesium transport protein CorA, transmembrane region"/>
    <property type="match status" value="2"/>
</dbReference>
<dbReference type="SUPFAM" id="SSF144083">
    <property type="entry name" value="Magnesium transport protein CorA, transmembrane region"/>
    <property type="match status" value="1"/>
</dbReference>
<organism evidence="13 14">
    <name type="scientific">Sorlinia euscelidii</name>
    <dbReference type="NCBI Taxonomy" id="3081148"/>
    <lineage>
        <taxon>Bacteria</taxon>
        <taxon>Pseudomonadati</taxon>
        <taxon>Pseudomonadota</taxon>
        <taxon>Alphaproteobacteria</taxon>
        <taxon>Acetobacterales</taxon>
        <taxon>Acetobacteraceae</taxon>
        <taxon>Sorlinia</taxon>
    </lineage>
</organism>
<evidence type="ECO:0000256" key="6">
    <source>
        <dbReference type="ARBA" id="ARBA00022692"/>
    </source>
</evidence>
<evidence type="ECO:0000313" key="14">
    <source>
        <dbReference type="Proteomes" id="UP001312908"/>
    </source>
</evidence>
<feature type="coiled-coil region" evidence="11">
    <location>
        <begin position="188"/>
        <end position="215"/>
    </location>
</feature>
<keyword evidence="6 12" id="KW-0812">Transmembrane</keyword>
<keyword evidence="9" id="KW-0406">Ion transport</keyword>
<dbReference type="EMBL" id="JAWJZY010000001">
    <property type="protein sequence ID" value="MEE8657623.1"/>
    <property type="molecule type" value="Genomic_DNA"/>
</dbReference>
<name>A0ABU7TZP3_9PROT</name>
<keyword evidence="7" id="KW-0862">Zinc</keyword>
<keyword evidence="10 12" id="KW-0472">Membrane</keyword>
<sequence length="362" mass="40482">MSSPRVKKPYPIIGGTDLVKRRGKRSGVVNGLVWAVSVASSGESHPLTDEEINAILNGSMPAEDEVPGIVDKWFWLHFDTVHSAARLQVAHLTCFPREACLVLAETEYGITLEATDHVVWGAMPAFDDAVLEEDRDFCAWRFAMRRDLLVTTRRNPIPVLGSTFRSLKAGKVSAGPIGVIERTIRVFIASVRRQISRLDDEVDRAEDALLRFERKRDLGHLGAIVGKSRRRATELRRVVTPIDRVIRDADLNLPLWAEDELRDRLENQVHAALDDLLAVQERSRSLQDELSSMQVEETNRRLYIVSVATILMLPATLVTGFFGMNTGGMFLQTGALGTIWAGIVCAVFMLLTWIFLKVARLL</sequence>
<keyword evidence="5" id="KW-0997">Cell inner membrane</keyword>